<organism evidence="1 2">
    <name type="scientific">Mucilaginibacter boryungensis</name>
    <dbReference type="NCBI Taxonomy" id="768480"/>
    <lineage>
        <taxon>Bacteria</taxon>
        <taxon>Pseudomonadati</taxon>
        <taxon>Bacteroidota</taxon>
        <taxon>Sphingobacteriia</taxon>
        <taxon>Sphingobacteriales</taxon>
        <taxon>Sphingobacteriaceae</taxon>
        <taxon>Mucilaginibacter</taxon>
    </lineage>
</organism>
<dbReference type="EMBL" id="JADFFM010000002">
    <property type="protein sequence ID" value="MBE9668251.1"/>
    <property type="molecule type" value="Genomic_DNA"/>
</dbReference>
<keyword evidence="2" id="KW-1185">Reference proteome</keyword>
<comment type="caution">
    <text evidence="1">The sequence shown here is derived from an EMBL/GenBank/DDBJ whole genome shotgun (WGS) entry which is preliminary data.</text>
</comment>
<sequence length="261" mass="27929">MEIGPGNLVGDAANAVSSIYYNRSTSSYIDNVQFAGSHRFMIGGLSTPSIFINSSGNVGIGTTNPPTVGNYGVLAINGRSPSQGGYLSLMNNGTELGSLAANSQLNIEAATDIVTQFYTGSTPTMQITAGGNMLLGKISQANASYLLDVNGKARCNEVVVNTTGADFVFQPGYKLNTLADIEKYVQANHHLPEIPSAQEMVADGLKVGEMNKLLLMKVEELTLYLIEKDKEVKQQQAASQTQQSQIDELCKQVETLLKKKP</sequence>
<accession>A0ABR9XLU5</accession>
<name>A0ABR9XLU5_9SPHI</name>
<dbReference type="RefSeq" id="WP_194107665.1">
    <property type="nucleotide sequence ID" value="NZ_JADFFM010000002.1"/>
</dbReference>
<gene>
    <name evidence="1" type="ORF">IRJ18_17910</name>
</gene>
<evidence type="ECO:0000313" key="2">
    <source>
        <dbReference type="Proteomes" id="UP000632774"/>
    </source>
</evidence>
<evidence type="ECO:0000313" key="1">
    <source>
        <dbReference type="EMBL" id="MBE9668251.1"/>
    </source>
</evidence>
<dbReference type="Proteomes" id="UP000632774">
    <property type="component" value="Unassembled WGS sequence"/>
</dbReference>
<proteinExistence type="predicted"/>
<evidence type="ECO:0008006" key="3">
    <source>
        <dbReference type="Google" id="ProtNLM"/>
    </source>
</evidence>
<protein>
    <recommendedName>
        <fullName evidence="3">Endosialidase-like protein</fullName>
    </recommendedName>
</protein>
<reference evidence="1 2" key="1">
    <citation type="submission" date="2020-10" db="EMBL/GenBank/DDBJ databases">
        <title>Mucilaginibacter mali sp. nov., isolated from rhizosphere soil of apple orchard.</title>
        <authorList>
            <person name="Lee J.-S."/>
            <person name="Kim H.S."/>
            <person name="Kim J.-S."/>
        </authorList>
    </citation>
    <scope>NUCLEOTIDE SEQUENCE [LARGE SCALE GENOMIC DNA]</scope>
    <source>
        <strain evidence="1 2">KCTC 23157</strain>
    </source>
</reference>